<accession>A0A1A9WNK0</accession>
<dbReference type="InterPro" id="IPR001683">
    <property type="entry name" value="PX_dom"/>
</dbReference>
<dbReference type="EnsemblMetazoa" id="GBRI026187-RA">
    <property type="protein sequence ID" value="GBRI026187-PA"/>
    <property type="gene ID" value="GBRI026187"/>
</dbReference>
<dbReference type="GO" id="GO:0006622">
    <property type="term" value="P:protein targeting to lysosome"/>
    <property type="evidence" value="ECO:0007669"/>
    <property type="project" value="TreeGrafter"/>
</dbReference>
<dbReference type="PANTHER" id="PTHR22999">
    <property type="entry name" value="PX SERINE/THREONINE KINASE PXK"/>
    <property type="match status" value="1"/>
</dbReference>
<comment type="subcellular location">
    <subcellularLocation>
        <location evidence="1">Cytoplasm</location>
    </subcellularLocation>
</comment>
<dbReference type="PROSITE" id="PS50195">
    <property type="entry name" value="PX"/>
    <property type="match status" value="1"/>
</dbReference>
<dbReference type="InterPro" id="IPR036871">
    <property type="entry name" value="PX_dom_sf"/>
</dbReference>
<keyword evidence="2" id="KW-0963">Cytoplasm</keyword>
<dbReference type="SUPFAM" id="SSF64268">
    <property type="entry name" value="PX domain"/>
    <property type="match status" value="1"/>
</dbReference>
<dbReference type="GO" id="GO:0008333">
    <property type="term" value="P:endosome to lysosome transport"/>
    <property type="evidence" value="ECO:0007669"/>
    <property type="project" value="TreeGrafter"/>
</dbReference>
<dbReference type="Proteomes" id="UP000091820">
    <property type="component" value="Unassembled WGS sequence"/>
</dbReference>
<dbReference type="GO" id="GO:0045022">
    <property type="term" value="P:early endosome to late endosome transport"/>
    <property type="evidence" value="ECO:0007669"/>
    <property type="project" value="TreeGrafter"/>
</dbReference>
<evidence type="ECO:0000256" key="1">
    <source>
        <dbReference type="ARBA" id="ARBA00004496"/>
    </source>
</evidence>
<feature type="domain" description="PX" evidence="3">
    <location>
        <begin position="54"/>
        <end position="192"/>
    </location>
</feature>
<dbReference type="Pfam" id="PF00787">
    <property type="entry name" value="PX"/>
    <property type="match status" value="1"/>
</dbReference>
<dbReference type="Gene3D" id="3.30.1520.10">
    <property type="entry name" value="Phox-like domain"/>
    <property type="match status" value="1"/>
</dbReference>
<organism evidence="4 5">
    <name type="scientific">Glossina brevipalpis</name>
    <dbReference type="NCBI Taxonomy" id="37001"/>
    <lineage>
        <taxon>Eukaryota</taxon>
        <taxon>Metazoa</taxon>
        <taxon>Ecdysozoa</taxon>
        <taxon>Arthropoda</taxon>
        <taxon>Hexapoda</taxon>
        <taxon>Insecta</taxon>
        <taxon>Pterygota</taxon>
        <taxon>Neoptera</taxon>
        <taxon>Endopterygota</taxon>
        <taxon>Diptera</taxon>
        <taxon>Brachycera</taxon>
        <taxon>Muscomorpha</taxon>
        <taxon>Hippoboscoidea</taxon>
        <taxon>Glossinidae</taxon>
        <taxon>Glossina</taxon>
    </lineage>
</organism>
<dbReference type="GO" id="GO:0005770">
    <property type="term" value="C:late endosome"/>
    <property type="evidence" value="ECO:0007669"/>
    <property type="project" value="TreeGrafter"/>
</dbReference>
<proteinExistence type="predicted"/>
<sequence>MQNFPDSFESKINSRKILLIVSNQKYNKMLKCSHLRSMAIFERRYHQQHYNDYLDDTLVISCVIETAQEINGHTEYLLRLQRGPLKENCWRLLKRYNDFVALHKHFSKSGIPLSLPGKRLFGNMRPDFIAERRQALQHLLSLLSCYALWFICFSPCFSSYQHNTHLPIELAIHVLCAENKNAKYLNSRQSASQPAKRKHKYKAPKNIPIYKVNLLNT</sequence>
<dbReference type="STRING" id="37001.A0A1A9WNK0"/>
<name>A0A1A9WNK0_9MUSC</name>
<dbReference type="GO" id="GO:0043271">
    <property type="term" value="P:negative regulation of monoatomic ion transport"/>
    <property type="evidence" value="ECO:0007669"/>
    <property type="project" value="TreeGrafter"/>
</dbReference>
<dbReference type="VEuPathDB" id="VectorBase:GBRI026187"/>
<evidence type="ECO:0000313" key="5">
    <source>
        <dbReference type="Proteomes" id="UP000091820"/>
    </source>
</evidence>
<dbReference type="GO" id="GO:0005886">
    <property type="term" value="C:plasma membrane"/>
    <property type="evidence" value="ECO:0007669"/>
    <property type="project" value="TreeGrafter"/>
</dbReference>
<evidence type="ECO:0000256" key="2">
    <source>
        <dbReference type="ARBA" id="ARBA00022490"/>
    </source>
</evidence>
<reference evidence="5" key="1">
    <citation type="submission" date="2014-03" db="EMBL/GenBank/DDBJ databases">
        <authorList>
            <person name="Aksoy S."/>
            <person name="Warren W."/>
            <person name="Wilson R.K."/>
        </authorList>
    </citation>
    <scope>NUCLEOTIDE SEQUENCE [LARGE SCALE GENOMIC DNA]</scope>
    <source>
        <strain evidence="5">IAEA</strain>
    </source>
</reference>
<protein>
    <recommendedName>
        <fullName evidence="3">PX domain-containing protein</fullName>
    </recommendedName>
</protein>
<dbReference type="InterPro" id="IPR051837">
    <property type="entry name" value="SortingNexin/PXDomain-PKLike"/>
</dbReference>
<reference evidence="4" key="2">
    <citation type="submission" date="2020-05" db="UniProtKB">
        <authorList>
            <consortium name="EnsemblMetazoa"/>
        </authorList>
    </citation>
    <scope>IDENTIFICATION</scope>
    <source>
        <strain evidence="4">IAEA</strain>
    </source>
</reference>
<dbReference type="GO" id="GO:0035091">
    <property type="term" value="F:phosphatidylinositol binding"/>
    <property type="evidence" value="ECO:0007669"/>
    <property type="project" value="InterPro"/>
</dbReference>
<keyword evidence="5" id="KW-1185">Reference proteome</keyword>
<evidence type="ECO:0000259" key="3">
    <source>
        <dbReference type="PROSITE" id="PS50195"/>
    </source>
</evidence>
<dbReference type="GO" id="GO:0005769">
    <property type="term" value="C:early endosome"/>
    <property type="evidence" value="ECO:0007669"/>
    <property type="project" value="TreeGrafter"/>
</dbReference>
<evidence type="ECO:0000313" key="4">
    <source>
        <dbReference type="EnsemblMetazoa" id="GBRI026187-PA"/>
    </source>
</evidence>
<dbReference type="PANTHER" id="PTHR22999:SF40">
    <property type="entry name" value="PX DOMAIN-CONTAINING PROTEIN KINASE-LIKE PROTEIN"/>
    <property type="match status" value="1"/>
</dbReference>
<dbReference type="AlphaFoldDB" id="A0A1A9WNK0"/>